<dbReference type="VEuPathDB" id="AmoebaDB:EDI_219490"/>
<dbReference type="AlphaFoldDB" id="B0EQ87"/>
<dbReference type="OMA" id="WTDKIFR"/>
<keyword evidence="3" id="KW-1185">Reference proteome</keyword>
<accession>B0EQ87</accession>
<proteinExistence type="predicted"/>
<keyword evidence="1" id="KW-0812">Transmembrane</keyword>
<evidence type="ECO:0000256" key="1">
    <source>
        <dbReference type="SAM" id="Phobius"/>
    </source>
</evidence>
<evidence type="ECO:0000313" key="2">
    <source>
        <dbReference type="EMBL" id="EDR23310.1"/>
    </source>
</evidence>
<dbReference type="KEGG" id="edi:EDI_219490"/>
<name>B0EQ87_ENTDS</name>
<evidence type="ECO:0000313" key="3">
    <source>
        <dbReference type="Proteomes" id="UP000008076"/>
    </source>
</evidence>
<protein>
    <submittedName>
        <fullName evidence="2">Uncharacterized protein</fullName>
    </submittedName>
</protein>
<dbReference type="GeneID" id="5885446"/>
<keyword evidence="1" id="KW-0472">Membrane</keyword>
<reference evidence="3" key="1">
    <citation type="submission" date="2007-12" db="EMBL/GenBank/DDBJ databases">
        <title>Annotation of Entamoeba dispar SAW760.</title>
        <authorList>
            <person name="Lorenzi H."/>
            <person name="Inman J."/>
            <person name="Schobel S."/>
            <person name="Amedeo P."/>
            <person name="Caler E."/>
        </authorList>
    </citation>
    <scope>NUCLEOTIDE SEQUENCE [LARGE SCALE GENOMIC DNA]</scope>
    <source>
        <strain evidence="3">ATCC PRA-260 / SAW760</strain>
    </source>
</reference>
<dbReference type="Proteomes" id="UP000008076">
    <property type="component" value="Unassembled WGS sequence"/>
</dbReference>
<dbReference type="RefSeq" id="XP_001740283.1">
    <property type="nucleotide sequence ID" value="XM_001740231.1"/>
</dbReference>
<feature type="transmembrane region" description="Helical" evidence="1">
    <location>
        <begin position="23"/>
        <end position="45"/>
    </location>
</feature>
<dbReference type="OrthoDB" id="31850at2759"/>
<keyword evidence="1" id="KW-1133">Transmembrane helix</keyword>
<gene>
    <name evidence="2" type="ORF">EDI_219490</name>
</gene>
<dbReference type="eggNOG" id="ENOG502REEU">
    <property type="taxonomic scope" value="Eukaryota"/>
</dbReference>
<sequence length="254" mass="29635">MQNGEHHKISNHLKKEYNHQEKIFSLWGFIISYIVSKGGIVTVKLPTRKKVIDKRNEMKLVSVEVEGHLWTDKIFREQITALTNQLQNKEAVKRYLNKDVHDLFMNTLTQWCKIRGAQDGIIINTKISKIQTANTYRSSPNEFINTINDNGIIYTITDIKAKYGEWLRHVLEYFNYSTRHQLVISLATLPYQLQNAITTFGLQEKIVQPNQTINSNSIDGYFELFDQNGCSTISKFKFFIPFNIEEKLQPLVFK</sequence>
<organism evidence="3">
    <name type="scientific">Entamoeba dispar (strain ATCC PRA-260 / SAW760)</name>
    <dbReference type="NCBI Taxonomy" id="370354"/>
    <lineage>
        <taxon>Eukaryota</taxon>
        <taxon>Amoebozoa</taxon>
        <taxon>Evosea</taxon>
        <taxon>Archamoebae</taxon>
        <taxon>Mastigamoebida</taxon>
        <taxon>Entamoebidae</taxon>
        <taxon>Entamoeba</taxon>
    </lineage>
</organism>
<dbReference type="EMBL" id="DS550353">
    <property type="protein sequence ID" value="EDR23310.1"/>
    <property type="molecule type" value="Genomic_DNA"/>
</dbReference>